<reference evidence="1" key="1">
    <citation type="journal article" date="2015" name="Nature">
        <title>Complex archaea that bridge the gap between prokaryotes and eukaryotes.</title>
        <authorList>
            <person name="Spang A."/>
            <person name="Saw J.H."/>
            <person name="Jorgensen S.L."/>
            <person name="Zaremba-Niedzwiedzka K."/>
            <person name="Martijn J."/>
            <person name="Lind A.E."/>
            <person name="van Eijk R."/>
            <person name="Schleper C."/>
            <person name="Guy L."/>
            <person name="Ettema T.J."/>
        </authorList>
    </citation>
    <scope>NUCLEOTIDE SEQUENCE</scope>
</reference>
<gene>
    <name evidence="1" type="ORF">LCGC14_1369320</name>
</gene>
<dbReference type="AlphaFoldDB" id="A0A0F9N7S3"/>
<feature type="non-terminal residue" evidence="1">
    <location>
        <position position="1"/>
    </location>
</feature>
<dbReference type="InterPro" id="IPR032675">
    <property type="entry name" value="LRR_dom_sf"/>
</dbReference>
<sequence>KIPEIENNLENITHFRINLPQLYRLPNFISNLSQFKQLVITSESLDNIIASFGTDEDKHRLLFRVANSCEFPRFLLQMKHLTHVWIDLPKLMKLPSDFELYFSDTKKIKFFTKPLPTGMVIIEVPKTEEVSVSTSDNKTSNPVPVEPLFKLTWSIV</sequence>
<evidence type="ECO:0000313" key="1">
    <source>
        <dbReference type="EMBL" id="KKM77502.1"/>
    </source>
</evidence>
<comment type="caution">
    <text evidence="1">The sequence shown here is derived from an EMBL/GenBank/DDBJ whole genome shotgun (WGS) entry which is preliminary data.</text>
</comment>
<protein>
    <submittedName>
        <fullName evidence="1">Uncharacterized protein</fullName>
    </submittedName>
</protein>
<dbReference type="Gene3D" id="3.80.10.10">
    <property type="entry name" value="Ribonuclease Inhibitor"/>
    <property type="match status" value="1"/>
</dbReference>
<organism evidence="1">
    <name type="scientific">marine sediment metagenome</name>
    <dbReference type="NCBI Taxonomy" id="412755"/>
    <lineage>
        <taxon>unclassified sequences</taxon>
        <taxon>metagenomes</taxon>
        <taxon>ecological metagenomes</taxon>
    </lineage>
</organism>
<name>A0A0F9N7S3_9ZZZZ</name>
<accession>A0A0F9N7S3</accession>
<proteinExistence type="predicted"/>
<dbReference type="EMBL" id="LAZR01008633">
    <property type="protein sequence ID" value="KKM77502.1"/>
    <property type="molecule type" value="Genomic_DNA"/>
</dbReference>
<dbReference type="SUPFAM" id="SSF52058">
    <property type="entry name" value="L domain-like"/>
    <property type="match status" value="1"/>
</dbReference>